<proteinExistence type="inferred from homology"/>
<evidence type="ECO:0000256" key="2">
    <source>
        <dbReference type="ARBA" id="ARBA00022617"/>
    </source>
</evidence>
<keyword evidence="6 7" id="KW-0503">Monooxygenase</keyword>
<dbReference type="InterPro" id="IPR036396">
    <property type="entry name" value="Cyt_P450_sf"/>
</dbReference>
<evidence type="ECO:0000256" key="1">
    <source>
        <dbReference type="ARBA" id="ARBA00010617"/>
    </source>
</evidence>
<sequence length="95" mass="10522">MWDSLLCLDASSCLVKYGINITGRNFELIPFGGGRRICPGLPLAMRMLNLMLGSLLNCFDNWKLEDGVAPETMNMEDKFGLTLEKAQPLIAVPMT</sequence>
<evidence type="ECO:0000313" key="8">
    <source>
        <dbReference type="EMBL" id="CAB4263965.1"/>
    </source>
</evidence>
<protein>
    <recommendedName>
        <fullName evidence="10">Cytochrome P450</fullName>
    </recommendedName>
</protein>
<dbReference type="AlphaFoldDB" id="A0A6J5TLT6"/>
<keyword evidence="5 7" id="KW-0408">Iron</keyword>
<evidence type="ECO:0000256" key="7">
    <source>
        <dbReference type="RuleBase" id="RU000461"/>
    </source>
</evidence>
<reference evidence="8 9" key="1">
    <citation type="submission" date="2020-05" db="EMBL/GenBank/DDBJ databases">
        <authorList>
            <person name="Campoy J."/>
            <person name="Schneeberger K."/>
            <person name="Spophaly S."/>
        </authorList>
    </citation>
    <scope>NUCLEOTIDE SEQUENCE [LARGE SCALE GENOMIC DNA]</scope>
    <source>
        <strain evidence="8">PruArmRojPasFocal</strain>
    </source>
</reference>
<name>A0A6J5TLT6_PRUAR</name>
<dbReference type="InterPro" id="IPR017972">
    <property type="entry name" value="Cyt_P450_CS"/>
</dbReference>
<accession>A0A6J5TLT6</accession>
<organism evidence="8 9">
    <name type="scientific">Prunus armeniaca</name>
    <name type="common">Apricot</name>
    <name type="synonym">Armeniaca vulgaris</name>
    <dbReference type="NCBI Taxonomy" id="36596"/>
    <lineage>
        <taxon>Eukaryota</taxon>
        <taxon>Viridiplantae</taxon>
        <taxon>Streptophyta</taxon>
        <taxon>Embryophyta</taxon>
        <taxon>Tracheophyta</taxon>
        <taxon>Spermatophyta</taxon>
        <taxon>Magnoliopsida</taxon>
        <taxon>eudicotyledons</taxon>
        <taxon>Gunneridae</taxon>
        <taxon>Pentapetalae</taxon>
        <taxon>rosids</taxon>
        <taxon>fabids</taxon>
        <taxon>Rosales</taxon>
        <taxon>Rosaceae</taxon>
        <taxon>Amygdaloideae</taxon>
        <taxon>Amygdaleae</taxon>
        <taxon>Prunus</taxon>
    </lineage>
</organism>
<keyword evidence="4 7" id="KW-0560">Oxidoreductase</keyword>
<dbReference type="PANTHER" id="PTHR47950">
    <property type="entry name" value="CYTOCHROME P450, FAMILY 76, SUBFAMILY C, POLYPEPTIDE 5-RELATED"/>
    <property type="match status" value="1"/>
</dbReference>
<dbReference type="EMBL" id="CAEKDK010000001">
    <property type="protein sequence ID" value="CAB4263965.1"/>
    <property type="molecule type" value="Genomic_DNA"/>
</dbReference>
<dbReference type="GO" id="GO:0005506">
    <property type="term" value="F:iron ion binding"/>
    <property type="evidence" value="ECO:0007669"/>
    <property type="project" value="InterPro"/>
</dbReference>
<dbReference type="GO" id="GO:0004497">
    <property type="term" value="F:monooxygenase activity"/>
    <property type="evidence" value="ECO:0007669"/>
    <property type="project" value="UniProtKB-KW"/>
</dbReference>
<evidence type="ECO:0000256" key="5">
    <source>
        <dbReference type="ARBA" id="ARBA00023004"/>
    </source>
</evidence>
<evidence type="ECO:0000256" key="6">
    <source>
        <dbReference type="ARBA" id="ARBA00023033"/>
    </source>
</evidence>
<evidence type="ECO:0000313" key="9">
    <source>
        <dbReference type="Proteomes" id="UP000507222"/>
    </source>
</evidence>
<evidence type="ECO:0000256" key="3">
    <source>
        <dbReference type="ARBA" id="ARBA00022723"/>
    </source>
</evidence>
<keyword evidence="2 7" id="KW-0349">Heme</keyword>
<keyword evidence="3 7" id="KW-0479">Metal-binding</keyword>
<dbReference type="SUPFAM" id="SSF48264">
    <property type="entry name" value="Cytochrome P450"/>
    <property type="match status" value="1"/>
</dbReference>
<dbReference type="Proteomes" id="UP000507222">
    <property type="component" value="Unassembled WGS sequence"/>
</dbReference>
<comment type="similarity">
    <text evidence="1 7">Belongs to the cytochrome P450 family.</text>
</comment>
<dbReference type="InterPro" id="IPR001128">
    <property type="entry name" value="Cyt_P450"/>
</dbReference>
<dbReference type="GO" id="GO:0020037">
    <property type="term" value="F:heme binding"/>
    <property type="evidence" value="ECO:0007669"/>
    <property type="project" value="InterPro"/>
</dbReference>
<dbReference type="GO" id="GO:0016705">
    <property type="term" value="F:oxidoreductase activity, acting on paired donors, with incorporation or reduction of molecular oxygen"/>
    <property type="evidence" value="ECO:0007669"/>
    <property type="project" value="InterPro"/>
</dbReference>
<gene>
    <name evidence="8" type="ORF">CURHAP_LOCUS5400</name>
</gene>
<dbReference type="Gene3D" id="1.10.630.10">
    <property type="entry name" value="Cytochrome P450"/>
    <property type="match status" value="1"/>
</dbReference>
<evidence type="ECO:0008006" key="10">
    <source>
        <dbReference type="Google" id="ProtNLM"/>
    </source>
</evidence>
<dbReference type="PANTHER" id="PTHR47950:SF4">
    <property type="entry name" value="GERANIOL 8-HYDROXYLASE-LIKE"/>
    <property type="match status" value="1"/>
</dbReference>
<dbReference type="Pfam" id="PF00067">
    <property type="entry name" value="p450"/>
    <property type="match status" value="1"/>
</dbReference>
<dbReference type="PROSITE" id="PS00086">
    <property type="entry name" value="CYTOCHROME_P450"/>
    <property type="match status" value="1"/>
</dbReference>
<evidence type="ECO:0000256" key="4">
    <source>
        <dbReference type="ARBA" id="ARBA00023002"/>
    </source>
</evidence>